<dbReference type="Proteomes" id="UP000199705">
    <property type="component" value="Unassembled WGS sequence"/>
</dbReference>
<evidence type="ECO:0000256" key="1">
    <source>
        <dbReference type="SAM" id="Phobius"/>
    </source>
</evidence>
<accession>A0A1G7ZEF1</accession>
<name>A0A1G7ZEF1_9SPHI</name>
<proteinExistence type="predicted"/>
<organism evidence="2 3">
    <name type="scientific">Mucilaginibacter gossypii</name>
    <dbReference type="NCBI Taxonomy" id="551996"/>
    <lineage>
        <taxon>Bacteria</taxon>
        <taxon>Pseudomonadati</taxon>
        <taxon>Bacteroidota</taxon>
        <taxon>Sphingobacteriia</taxon>
        <taxon>Sphingobacteriales</taxon>
        <taxon>Sphingobacteriaceae</taxon>
        <taxon>Mucilaginibacter</taxon>
    </lineage>
</organism>
<dbReference type="AlphaFoldDB" id="A0A1G7ZEF1"/>
<sequence length="51" mass="5708">MNVSFYAYKYQIYRITKVKSTLNVLTSAGVVAVKVLLSLSIALFMSPSFML</sequence>
<evidence type="ECO:0000313" key="2">
    <source>
        <dbReference type="EMBL" id="SDH07111.1"/>
    </source>
</evidence>
<keyword evidence="1" id="KW-0812">Transmembrane</keyword>
<protein>
    <submittedName>
        <fullName evidence="2">Uncharacterized protein</fullName>
    </submittedName>
</protein>
<evidence type="ECO:0000313" key="3">
    <source>
        <dbReference type="Proteomes" id="UP000199705"/>
    </source>
</evidence>
<keyword evidence="1" id="KW-0472">Membrane</keyword>
<feature type="transmembrane region" description="Helical" evidence="1">
    <location>
        <begin position="21"/>
        <end position="45"/>
    </location>
</feature>
<keyword evidence="1" id="KW-1133">Transmembrane helix</keyword>
<keyword evidence="3" id="KW-1185">Reference proteome</keyword>
<dbReference type="EMBL" id="FNCG01000006">
    <property type="protein sequence ID" value="SDH07111.1"/>
    <property type="molecule type" value="Genomic_DNA"/>
</dbReference>
<gene>
    <name evidence="2" type="ORF">SAMN05192573_106227</name>
</gene>
<reference evidence="3" key="1">
    <citation type="submission" date="2016-10" db="EMBL/GenBank/DDBJ databases">
        <authorList>
            <person name="Varghese N."/>
            <person name="Submissions S."/>
        </authorList>
    </citation>
    <scope>NUCLEOTIDE SEQUENCE [LARGE SCALE GENOMIC DNA]</scope>
    <source>
        <strain evidence="3">Gh-67</strain>
    </source>
</reference>